<evidence type="ECO:0000313" key="4">
    <source>
        <dbReference type="EMBL" id="CAF3919281.1"/>
    </source>
</evidence>
<protein>
    <submittedName>
        <fullName evidence="4">Uncharacterized protein</fullName>
    </submittedName>
</protein>
<feature type="compositionally biased region" description="Low complexity" evidence="2">
    <location>
        <begin position="409"/>
        <end position="424"/>
    </location>
</feature>
<organism evidence="4 6">
    <name type="scientific">Rotaria sordida</name>
    <dbReference type="NCBI Taxonomy" id="392033"/>
    <lineage>
        <taxon>Eukaryota</taxon>
        <taxon>Metazoa</taxon>
        <taxon>Spiralia</taxon>
        <taxon>Gnathifera</taxon>
        <taxon>Rotifera</taxon>
        <taxon>Eurotatoria</taxon>
        <taxon>Bdelloidea</taxon>
        <taxon>Philodinida</taxon>
        <taxon>Philodinidae</taxon>
        <taxon>Rotaria</taxon>
    </lineage>
</organism>
<dbReference type="EMBL" id="CAJOBE010009776">
    <property type="protein sequence ID" value="CAF4092721.1"/>
    <property type="molecule type" value="Genomic_DNA"/>
</dbReference>
<comment type="caution">
    <text evidence="4">The sequence shown here is derived from an EMBL/GenBank/DDBJ whole genome shotgun (WGS) entry which is preliminary data.</text>
</comment>
<dbReference type="Proteomes" id="UP000663874">
    <property type="component" value="Unassembled WGS sequence"/>
</dbReference>
<sequence length="1059" mass="123931">MSTTHLPTTTTSYIHLRPQINRKLNYYFDNHHKKKSRPYFKFQAGSTTTFSGYTNINSLRNKNEIYHQQHQTTKYNINRSKLSINNGRISSTNNYIPPLMNNDTFRYPPQKNRRTIAHAQQFQYRRSVIIHDNNDHYNNNKSSTLNKLNGLILSDSICKHVRAEKLSSMQLHVKLSFESGCTCNRMSQFLKQQTKINNNDIFEANFVVYSLCTNDVANIGAIAAIKQCRELINLTRELFPKLQTIGWIALSPRSKPSRLYDSEEIGKHYHHFNQLLAQLGKEMNFDIIYTHLQMQHLHIDGLHPSISSGRNLIENALLNWFKRKINMLTNSKLNKIPIPIQYTTTTYANKEHSKALLLSNKHKDAMIPINKQHNNNKNVQYNDKNKNYIQSNKEKQQKRKIFNHHDDNNNNNENIKSNDNNTDNQTSKEKLLHIPGKTLIPHYPHFLRHKEEFLRKIKIPEELENNKDDIFTLSNLHFQAEYFKSEADKWKIYMIAAKKKNKTIQQIEPMEIIIEENNSLPIPRPSPTGLAGPPALLDFTDLAEIFDEWLPEPIPGQKRKIGHRRDDPPTPPSPRQPPPVIPPSPRQPPPIIPRRTLPPRDPEQPLIGGSFHQSPNVQNTHKQHHSFNSLLQIEKQHNSPIRNRLTTNDPSMIISPIESSTPEPVIKSPSVVSKNPINQHDSFNFTIIPIECRYHFKKTKQKCTFEAIKIHQEFLERKYKNLEEERENKLHTSFARQIYSQVIDFIQNIVKKPMENKKNSDRKRLDNLLLDQMRKKATFTIEEKGTSEEQQYIHNLHERYMRRLNLQLQLDKLEKSFPPQANNKALIMNNAETRILNLGPKFVPPAPQQVLERLPKEIENMKEKIGAHWRRVTNTIRREVPLVNKFCQKIEDVIKKTVTTEAPQDPAIEPTIKYLQKMQKQNKIIFRQTDKSKVFHADNHENYIKKSELYMNKTNAYIEIPTSPLKEMIETTDKFLRNLVSMKKMPQSLLDKLRPSMTESELPHLYYNPKDHKIGEPLRPIETPLDTTRVVYANRLTSNLKQLLVKKRPNKKILKLQPQ</sequence>
<proteinExistence type="predicted"/>
<feature type="compositionally biased region" description="Pro residues" evidence="2">
    <location>
        <begin position="569"/>
        <end position="592"/>
    </location>
</feature>
<feature type="region of interest" description="Disordered" evidence="2">
    <location>
        <begin position="403"/>
        <end position="426"/>
    </location>
</feature>
<dbReference type="EMBL" id="CAJNOO010002615">
    <property type="protein sequence ID" value="CAF1283874.1"/>
    <property type="molecule type" value="Genomic_DNA"/>
</dbReference>
<name>A0A819INV6_9BILA</name>
<keyword evidence="1" id="KW-0175">Coiled coil</keyword>
<feature type="region of interest" description="Disordered" evidence="2">
    <location>
        <begin position="553"/>
        <end position="624"/>
    </location>
</feature>
<feature type="region of interest" description="Disordered" evidence="2">
    <location>
        <begin position="641"/>
        <end position="665"/>
    </location>
</feature>
<dbReference type="EMBL" id="CAJOAX010004741">
    <property type="protein sequence ID" value="CAF3919281.1"/>
    <property type="molecule type" value="Genomic_DNA"/>
</dbReference>
<reference evidence="4" key="1">
    <citation type="submission" date="2021-02" db="EMBL/GenBank/DDBJ databases">
        <authorList>
            <person name="Nowell W R."/>
        </authorList>
    </citation>
    <scope>NUCLEOTIDE SEQUENCE</scope>
</reference>
<evidence type="ECO:0000313" key="3">
    <source>
        <dbReference type="EMBL" id="CAF1283874.1"/>
    </source>
</evidence>
<feature type="compositionally biased region" description="Polar residues" evidence="2">
    <location>
        <begin position="611"/>
        <end position="624"/>
    </location>
</feature>
<dbReference type="Proteomes" id="UP000663823">
    <property type="component" value="Unassembled WGS sequence"/>
</dbReference>
<gene>
    <name evidence="5" type="ORF">FNK824_LOCUS30979</name>
    <name evidence="4" type="ORF">OTI717_LOCUS24733</name>
    <name evidence="3" type="ORF">RFH988_LOCUS28846</name>
</gene>
<evidence type="ECO:0000256" key="2">
    <source>
        <dbReference type="SAM" id="MobiDB-lite"/>
    </source>
</evidence>
<dbReference type="SUPFAM" id="SSF52266">
    <property type="entry name" value="SGNH hydrolase"/>
    <property type="match status" value="1"/>
</dbReference>
<dbReference type="AlphaFoldDB" id="A0A819INV6"/>
<feature type="coiled-coil region" evidence="1">
    <location>
        <begin position="705"/>
        <end position="732"/>
    </location>
</feature>
<evidence type="ECO:0000313" key="6">
    <source>
        <dbReference type="Proteomes" id="UP000663823"/>
    </source>
</evidence>
<evidence type="ECO:0000313" key="5">
    <source>
        <dbReference type="EMBL" id="CAF4092721.1"/>
    </source>
</evidence>
<accession>A0A819INV6</accession>
<feature type="compositionally biased region" description="Polar residues" evidence="2">
    <location>
        <begin position="641"/>
        <end position="650"/>
    </location>
</feature>
<dbReference type="Proteomes" id="UP000663882">
    <property type="component" value="Unassembled WGS sequence"/>
</dbReference>
<evidence type="ECO:0000256" key="1">
    <source>
        <dbReference type="SAM" id="Coils"/>
    </source>
</evidence>
<dbReference type="OrthoDB" id="10391747at2759"/>